<keyword evidence="5 10" id="KW-0436">Ligase</keyword>
<dbReference type="EC" id="6.2.1.45" evidence="4"/>
<comment type="catalytic activity">
    <reaction evidence="1">
        <text>ATP + ubiquitin + [E1 ubiquitin-activating enzyme]-L-cysteine = AMP + diphosphate + S-ubiquitinyl-[E1 ubiquitin-activating enzyme]-L-cysteine.</text>
        <dbReference type="EC" id="6.2.1.45"/>
    </reaction>
</comment>
<evidence type="ECO:0000256" key="9">
    <source>
        <dbReference type="PROSITE-ProRule" id="PRU10132"/>
    </source>
</evidence>
<dbReference type="GO" id="GO:0005737">
    <property type="term" value="C:cytoplasm"/>
    <property type="evidence" value="ECO:0007669"/>
    <property type="project" value="TreeGrafter"/>
</dbReference>
<dbReference type="PRINTS" id="PR01849">
    <property type="entry name" value="UBIQUITINACT"/>
</dbReference>
<dbReference type="CDD" id="cd01491">
    <property type="entry name" value="Ube1_repeat1"/>
    <property type="match status" value="1"/>
</dbReference>
<accession>A0A8D3ECG1</accession>
<dbReference type="FunFam" id="2.40.30.180:FF:000001">
    <property type="entry name" value="ubiquitin-like modifier-activating enzyme 1"/>
    <property type="match status" value="1"/>
</dbReference>
<dbReference type="InterPro" id="IPR042302">
    <property type="entry name" value="E1_FCCH_sf"/>
</dbReference>
<dbReference type="Gene3D" id="3.50.50.80">
    <property type="entry name" value="Ubiquitin-activating enzyme E1, inactive adenylation domain, subdomain 1"/>
    <property type="match status" value="1"/>
</dbReference>
<dbReference type="InterPro" id="IPR033127">
    <property type="entry name" value="UBQ-activ_enz_E1_Cys_AS"/>
</dbReference>
<organism evidence="12 13">
    <name type="scientific">Scophthalmus maximus</name>
    <name type="common">Turbot</name>
    <name type="synonym">Psetta maxima</name>
    <dbReference type="NCBI Taxonomy" id="52904"/>
    <lineage>
        <taxon>Eukaryota</taxon>
        <taxon>Metazoa</taxon>
        <taxon>Chordata</taxon>
        <taxon>Craniata</taxon>
        <taxon>Vertebrata</taxon>
        <taxon>Euteleostomi</taxon>
        <taxon>Actinopterygii</taxon>
        <taxon>Neopterygii</taxon>
        <taxon>Teleostei</taxon>
        <taxon>Neoteleostei</taxon>
        <taxon>Acanthomorphata</taxon>
        <taxon>Carangaria</taxon>
        <taxon>Pleuronectiformes</taxon>
        <taxon>Pleuronectoidei</taxon>
        <taxon>Scophthalmidae</taxon>
        <taxon>Scophthalmus</taxon>
    </lineage>
</organism>
<dbReference type="Gene3D" id="3.40.50.720">
    <property type="entry name" value="NAD(P)-binding Rossmann-like Domain"/>
    <property type="match status" value="2"/>
</dbReference>
<dbReference type="NCBIfam" id="TIGR01408">
    <property type="entry name" value="Ube1"/>
    <property type="match status" value="1"/>
</dbReference>
<proteinExistence type="inferred from homology"/>
<dbReference type="InterPro" id="IPR042449">
    <property type="entry name" value="Ub-E1_IAD_1"/>
</dbReference>
<evidence type="ECO:0000256" key="1">
    <source>
        <dbReference type="ARBA" id="ARBA00000488"/>
    </source>
</evidence>
<dbReference type="InterPro" id="IPR000594">
    <property type="entry name" value="ThiF_NAD_FAD-bd"/>
</dbReference>
<dbReference type="GO" id="GO:0005634">
    <property type="term" value="C:nucleus"/>
    <property type="evidence" value="ECO:0007669"/>
    <property type="project" value="TreeGrafter"/>
</dbReference>
<dbReference type="SUPFAM" id="SSF69572">
    <property type="entry name" value="Activating enzymes of the ubiquitin-like proteins"/>
    <property type="match status" value="2"/>
</dbReference>
<keyword evidence="8 10" id="KW-0067">ATP-binding</keyword>
<dbReference type="InterPro" id="IPR018965">
    <property type="entry name" value="Ub-activating_enz_E1_C"/>
</dbReference>
<evidence type="ECO:0000256" key="7">
    <source>
        <dbReference type="ARBA" id="ARBA00022786"/>
    </source>
</evidence>
<evidence type="ECO:0000256" key="8">
    <source>
        <dbReference type="ARBA" id="ARBA00022840"/>
    </source>
</evidence>
<name>A0A8D3ECG1_SCOMX</name>
<dbReference type="Gene3D" id="1.10.10.2660">
    <property type="entry name" value="Ubiquitin-activating enzyme E1, SCCH domain"/>
    <property type="match status" value="1"/>
</dbReference>
<dbReference type="Gene3D" id="2.40.30.180">
    <property type="entry name" value="Ubiquitin-activating enzyme E1, FCCH domain"/>
    <property type="match status" value="1"/>
</dbReference>
<comment type="pathway">
    <text evidence="2">Protein modification; protein ubiquitination.</text>
</comment>
<sequence>MAKNGNDAEIDEGLYSRQLYVLGHEAMKRMQNSNVLVSGMRGLGVEIAKNVILGGVRSVTVHDHGVAEWRDLSSQFYLREEDLGKNRAEVSQPRLAELNSYVPVTAYTGALADDYLTKFQVVVLTNSTLEEQQQVGDLCHSKGIKLVVADTRGLFGQLFCDFGEEMIVFDTNGEQPLSAMISMITKDNQGVVTCLDEARHGFESGDFVTFTEVQGMTELNGCQPVEIKVICDTAGFTDYVRGGIVSQVKMPKKIAFVNFAKFDRPGQLHVGFQAIHAFQKKHNHLPAPWSQTDGDELLTLAKEVNSAQTGSAKVEQLDEALIKKLSFVGAGDLAPVNAFIGGLAAQEVMKACTGKFMPIMQWLYFDALECLAEEEGVILTEEECAPRNCRYDGQIAVFGTKLQDMLGKQRYFLVGAGAIGCELLKNFAMIGLAGGEGEVIVTDMDTIEKSNLNRQFLFRPSDVTKMKSDTAAAAVKQMNPSIRITGHQNRVGPDTERVYHDDFFESLHGVANALDNVDARMYMDRRCVYYRKPLLESGTLGTKGNVQVVIPFLTESYSSSQDPPEKSIPICTLKNFPNAIEHTLQVSRRMRVHSSLTSSGAPFWSGPKRCPHPLEFSTSNELHMDYIVAAANLFAQTYGVQGSTDRAGVVKILQEVKVPTFTPRSGVKIHDDDTNFHMDFIVASSNLRAENYDIPPTDRHKLIAGKIIPAIATTTAAVVGLVCLELIKIVQGHKKLESFKNGFMNLALPFFAFSEPIAAPKHKVGACFIDWTLWDRFEVTGLQPSGEEMTLRQFLDYFKVRSH</sequence>
<dbReference type="InterPro" id="IPR042063">
    <property type="entry name" value="Ubi_acti_E1_SCCH"/>
</dbReference>
<dbReference type="FunFam" id="3.50.50.80:FF:000001">
    <property type="entry name" value="ubiquitin-like modifier-activating enzyme 1"/>
    <property type="match status" value="1"/>
</dbReference>
<feature type="active site" description="Glycyl thioester intermediate" evidence="9">
    <location>
        <position position="571"/>
    </location>
</feature>
<dbReference type="InterPro" id="IPR045886">
    <property type="entry name" value="ThiF/MoeB/HesA"/>
</dbReference>
<dbReference type="SMART" id="SM00985">
    <property type="entry name" value="UBA_e1_C"/>
    <property type="match status" value="1"/>
</dbReference>
<dbReference type="CDD" id="cd01490">
    <property type="entry name" value="Ube1_repeat2"/>
    <property type="match status" value="1"/>
</dbReference>
<evidence type="ECO:0000256" key="2">
    <source>
        <dbReference type="ARBA" id="ARBA00004906"/>
    </source>
</evidence>
<dbReference type="GO" id="GO:0004839">
    <property type="term" value="F:ubiquitin activating enzyme activity"/>
    <property type="evidence" value="ECO:0007669"/>
    <property type="project" value="UniProtKB-EC"/>
</dbReference>
<dbReference type="Pfam" id="PF10585">
    <property type="entry name" value="UBA_E1_SCCH"/>
    <property type="match status" value="2"/>
</dbReference>
<dbReference type="UniPathway" id="UPA00143"/>
<evidence type="ECO:0000256" key="10">
    <source>
        <dbReference type="RuleBase" id="RU000519"/>
    </source>
</evidence>
<evidence type="ECO:0000259" key="11">
    <source>
        <dbReference type="SMART" id="SM00985"/>
    </source>
</evidence>
<keyword evidence="6 10" id="KW-0547">Nucleotide-binding</keyword>
<dbReference type="Gene3D" id="3.40.50.12550">
    <property type="entry name" value="Ubiquitin-activating enzyme E1, inactive adenylation domain, subdomain 2"/>
    <property type="match status" value="1"/>
</dbReference>
<evidence type="ECO:0000256" key="5">
    <source>
        <dbReference type="ARBA" id="ARBA00022598"/>
    </source>
</evidence>
<evidence type="ECO:0000313" key="13">
    <source>
        <dbReference type="Proteomes" id="UP000694558"/>
    </source>
</evidence>
<reference evidence="12" key="1">
    <citation type="submission" date="2023-05" db="EMBL/GenBank/DDBJ databases">
        <title>High-quality long-read genome of Scophthalmus maximus.</title>
        <authorList>
            <person name="Lien S."/>
            <person name="Martinez P."/>
        </authorList>
    </citation>
    <scope>NUCLEOTIDE SEQUENCE [LARGE SCALE GENOMIC DNA]</scope>
</reference>
<dbReference type="PANTHER" id="PTHR10953:SF195">
    <property type="entry name" value="UBIQUITIN-LIKE MODIFIER-ACTIVATING ENZYME 1"/>
    <property type="match status" value="1"/>
</dbReference>
<dbReference type="Proteomes" id="UP000694558">
    <property type="component" value="Chromosome 11"/>
</dbReference>
<evidence type="ECO:0000256" key="4">
    <source>
        <dbReference type="ARBA" id="ARBA00012990"/>
    </source>
</evidence>
<dbReference type="InterPro" id="IPR019572">
    <property type="entry name" value="UBA_E1_SCCH"/>
</dbReference>
<dbReference type="GeneTree" id="ENSGT00940000165405"/>
<dbReference type="InterPro" id="IPR000011">
    <property type="entry name" value="UBQ/SUMO-activ_enz_E1-like"/>
</dbReference>
<dbReference type="Ensembl" id="ENSSMAT00000049504.1">
    <property type="protein sequence ID" value="ENSSMAP00000069470.1"/>
    <property type="gene ID" value="ENSSMAG00000006302.2"/>
</dbReference>
<reference evidence="12" key="2">
    <citation type="submission" date="2025-08" db="UniProtKB">
        <authorList>
            <consortium name="Ensembl"/>
        </authorList>
    </citation>
    <scope>IDENTIFICATION</scope>
</reference>
<dbReference type="Pfam" id="PF00899">
    <property type="entry name" value="ThiF"/>
    <property type="match status" value="2"/>
</dbReference>
<dbReference type="GO" id="GO:0006974">
    <property type="term" value="P:DNA damage response"/>
    <property type="evidence" value="ECO:0007669"/>
    <property type="project" value="TreeGrafter"/>
</dbReference>
<dbReference type="PANTHER" id="PTHR10953">
    <property type="entry name" value="UBIQUITIN-ACTIVATING ENZYME E1"/>
    <property type="match status" value="1"/>
</dbReference>
<dbReference type="GO" id="GO:0006511">
    <property type="term" value="P:ubiquitin-dependent protein catabolic process"/>
    <property type="evidence" value="ECO:0007669"/>
    <property type="project" value="TreeGrafter"/>
</dbReference>
<dbReference type="InterPro" id="IPR035985">
    <property type="entry name" value="Ubiquitin-activating_enz"/>
</dbReference>
<dbReference type="FunFam" id="3.40.50.720:FF:000015">
    <property type="entry name" value="Ubiquitin-activating enzyme E1 1"/>
    <property type="match status" value="1"/>
</dbReference>
<dbReference type="AlphaFoldDB" id="A0A8D3ECG1"/>
<keyword evidence="7 10" id="KW-0833">Ubl conjugation pathway</keyword>
<comment type="similarity">
    <text evidence="3 10">Belongs to the ubiquitin-activating E1 family.</text>
</comment>
<dbReference type="InterPro" id="IPR018075">
    <property type="entry name" value="UBQ-activ_enz_E1"/>
</dbReference>
<protein>
    <recommendedName>
        <fullName evidence="4">E1 ubiquitin-activating enzyme</fullName>
        <ecNumber evidence="4">6.2.1.45</ecNumber>
    </recommendedName>
</protein>
<dbReference type="GO" id="GO:0005524">
    <property type="term" value="F:ATP binding"/>
    <property type="evidence" value="ECO:0007669"/>
    <property type="project" value="UniProtKB-KW"/>
</dbReference>
<dbReference type="FunFam" id="3.40.50.12550:FF:000001">
    <property type="entry name" value="Ubiquitin-activating enzyme E1 1"/>
    <property type="match status" value="1"/>
</dbReference>
<gene>
    <name evidence="12" type="primary">uba1</name>
</gene>
<feature type="domain" description="Ubiquitin-activating enzyme E1 C-terminal" evidence="11">
    <location>
        <begin position="739"/>
        <end position="803"/>
    </location>
</feature>
<evidence type="ECO:0000256" key="6">
    <source>
        <dbReference type="ARBA" id="ARBA00022741"/>
    </source>
</evidence>
<evidence type="ECO:0000256" key="3">
    <source>
        <dbReference type="ARBA" id="ARBA00005673"/>
    </source>
</evidence>
<dbReference type="PROSITE" id="PS00865">
    <property type="entry name" value="UBIQUITIN_ACTIVAT_2"/>
    <property type="match status" value="1"/>
</dbReference>
<evidence type="ECO:0000313" key="12">
    <source>
        <dbReference type="Ensembl" id="ENSSMAP00000069470.1"/>
    </source>
</evidence>